<dbReference type="AlphaFoldDB" id="A0AAV9GSD9"/>
<dbReference type="PANTHER" id="PTHR42973:SF53">
    <property type="entry name" value="FAD-BINDING PCMH-TYPE DOMAIN-CONTAINING PROTEIN-RELATED"/>
    <property type="match status" value="1"/>
</dbReference>
<reference evidence="7" key="2">
    <citation type="submission" date="2023-05" db="EMBL/GenBank/DDBJ databases">
        <authorList>
            <consortium name="Lawrence Berkeley National Laboratory"/>
            <person name="Steindorff A."/>
            <person name="Hensen N."/>
            <person name="Bonometti L."/>
            <person name="Westerberg I."/>
            <person name="Brannstrom I.O."/>
            <person name="Guillou S."/>
            <person name="Cros-Aarteil S."/>
            <person name="Calhoun S."/>
            <person name="Haridas S."/>
            <person name="Kuo A."/>
            <person name="Mondo S."/>
            <person name="Pangilinan J."/>
            <person name="Riley R."/>
            <person name="Labutti K."/>
            <person name="Andreopoulos B."/>
            <person name="Lipzen A."/>
            <person name="Chen C."/>
            <person name="Yanf M."/>
            <person name="Daum C."/>
            <person name="Ng V."/>
            <person name="Clum A."/>
            <person name="Ohm R."/>
            <person name="Martin F."/>
            <person name="Silar P."/>
            <person name="Natvig D."/>
            <person name="Lalanne C."/>
            <person name="Gautier V."/>
            <person name="Ament-Velasquez S.L."/>
            <person name="Kruys A."/>
            <person name="Hutchinson M.I."/>
            <person name="Powell A.J."/>
            <person name="Barry K."/>
            <person name="Miller A.N."/>
            <person name="Grigoriev I.V."/>
            <person name="Debuchy R."/>
            <person name="Gladieux P."/>
            <person name="Thoren M.H."/>
            <person name="Johannesson H."/>
        </authorList>
    </citation>
    <scope>NUCLEOTIDE SEQUENCE</scope>
    <source>
        <strain evidence="7">PSN243</strain>
    </source>
</reference>
<dbReference type="GO" id="GO:0016491">
    <property type="term" value="F:oxidoreductase activity"/>
    <property type="evidence" value="ECO:0007669"/>
    <property type="project" value="UniProtKB-KW"/>
</dbReference>
<comment type="caution">
    <text evidence="7">The sequence shown here is derived from an EMBL/GenBank/DDBJ whole genome shotgun (WGS) entry which is preliminary data.</text>
</comment>
<evidence type="ECO:0000256" key="3">
    <source>
        <dbReference type="ARBA" id="ARBA00022827"/>
    </source>
</evidence>
<dbReference type="InterPro" id="IPR016169">
    <property type="entry name" value="FAD-bd_PCMH_sub2"/>
</dbReference>
<dbReference type="InterPro" id="IPR006094">
    <property type="entry name" value="Oxid_FAD_bind_N"/>
</dbReference>
<dbReference type="PROSITE" id="PS51387">
    <property type="entry name" value="FAD_PCMH"/>
    <property type="match status" value="1"/>
</dbReference>
<evidence type="ECO:0000256" key="1">
    <source>
        <dbReference type="ARBA" id="ARBA00005466"/>
    </source>
</evidence>
<keyword evidence="5" id="KW-0732">Signal</keyword>
<feature type="chain" id="PRO_5043575106" evidence="5">
    <location>
        <begin position="27"/>
        <end position="520"/>
    </location>
</feature>
<dbReference type="InterPro" id="IPR036318">
    <property type="entry name" value="FAD-bd_PCMH-like_sf"/>
</dbReference>
<dbReference type="Pfam" id="PF01565">
    <property type="entry name" value="FAD_binding_4"/>
    <property type="match status" value="1"/>
</dbReference>
<evidence type="ECO:0000256" key="4">
    <source>
        <dbReference type="ARBA" id="ARBA00023002"/>
    </source>
</evidence>
<proteinExistence type="inferred from homology"/>
<evidence type="ECO:0000313" key="8">
    <source>
        <dbReference type="Proteomes" id="UP001321760"/>
    </source>
</evidence>
<dbReference type="SUPFAM" id="SSF56176">
    <property type="entry name" value="FAD-binding/transporter-associated domain-like"/>
    <property type="match status" value="1"/>
</dbReference>
<evidence type="ECO:0000256" key="5">
    <source>
        <dbReference type="SAM" id="SignalP"/>
    </source>
</evidence>
<accession>A0AAV9GSD9</accession>
<protein>
    <submittedName>
        <fullName evidence="7">FAD binding domain-containing protein</fullName>
    </submittedName>
</protein>
<dbReference type="Gene3D" id="3.30.465.10">
    <property type="match status" value="1"/>
</dbReference>
<dbReference type="EMBL" id="MU865933">
    <property type="protein sequence ID" value="KAK4450268.1"/>
    <property type="molecule type" value="Genomic_DNA"/>
</dbReference>
<name>A0AAV9GSD9_9PEZI</name>
<sequence>MVSQMARSAAAALLTLFVCVSSLTDAAHLSVRGEVSGEVLSARAAGFNGCEALIKAGLKDILYFAGDGEYDGTLLTYYAKDVQDVKPTCILKPKTSKDVAKAIKELNTRRGRGFPVAVRSGGHAPYASNNVQDGVTIDLGRMNSVKYKGCKSGAGTAFIGAGARWGEVYAELEPKGIMVGGGREGHVGVGGFLLGGGFSWYSGKRGMCADDVLGYEVVLADGKIVMATATRNKDLFKALKGGLNNLGIVTRFDIRTFSSHDIYGGVMAFPWTQKEAVVAKFINMVDGTSKNRADTGFVSLSWSPGLPSPNLAFITANVDGVDNSTTFAGLKNLSPLVDYRMKMPLTGLTTQLASTLGLYQVWYTLTVHNTPDMGRKIIQVFDELVAELQGQIEESIQLIFVLTPLPKTYGDKGSRNILGLDKLKANSIVLQPEVILPSQTHQAMLQRKLRKATAEIEAYARRTRQFTDWLYINYANLEQNPLSKYGAANGNFLYKTAKKYDPSGYFQTSVAGEFKLSDLK</sequence>
<dbReference type="InterPro" id="IPR016166">
    <property type="entry name" value="FAD-bd_PCMH"/>
</dbReference>
<dbReference type="Proteomes" id="UP001321760">
    <property type="component" value="Unassembled WGS sequence"/>
</dbReference>
<dbReference type="GO" id="GO:0071949">
    <property type="term" value="F:FAD binding"/>
    <property type="evidence" value="ECO:0007669"/>
    <property type="project" value="InterPro"/>
</dbReference>
<feature type="signal peptide" evidence="5">
    <location>
        <begin position="1"/>
        <end position="26"/>
    </location>
</feature>
<evidence type="ECO:0000259" key="6">
    <source>
        <dbReference type="PROSITE" id="PS51387"/>
    </source>
</evidence>
<keyword evidence="3" id="KW-0274">FAD</keyword>
<dbReference type="PANTHER" id="PTHR42973">
    <property type="entry name" value="BINDING OXIDOREDUCTASE, PUTATIVE (AFU_ORTHOLOGUE AFUA_1G17690)-RELATED"/>
    <property type="match status" value="1"/>
</dbReference>
<keyword evidence="8" id="KW-1185">Reference proteome</keyword>
<keyword evidence="2" id="KW-0285">Flavoprotein</keyword>
<dbReference type="InterPro" id="IPR006093">
    <property type="entry name" value="Oxy_OxRdtase_FAD_BS"/>
</dbReference>
<comment type="similarity">
    <text evidence="1">Belongs to the oxygen-dependent FAD-linked oxidoreductase family.</text>
</comment>
<evidence type="ECO:0000256" key="2">
    <source>
        <dbReference type="ARBA" id="ARBA00022630"/>
    </source>
</evidence>
<feature type="domain" description="FAD-binding PCMH-type" evidence="6">
    <location>
        <begin position="83"/>
        <end position="259"/>
    </location>
</feature>
<dbReference type="InterPro" id="IPR050416">
    <property type="entry name" value="FAD-linked_Oxidoreductase"/>
</dbReference>
<dbReference type="PROSITE" id="PS00862">
    <property type="entry name" value="OX2_COVAL_FAD"/>
    <property type="match status" value="1"/>
</dbReference>
<organism evidence="7 8">
    <name type="scientific">Podospora aff. communis PSN243</name>
    <dbReference type="NCBI Taxonomy" id="3040156"/>
    <lineage>
        <taxon>Eukaryota</taxon>
        <taxon>Fungi</taxon>
        <taxon>Dikarya</taxon>
        <taxon>Ascomycota</taxon>
        <taxon>Pezizomycotina</taxon>
        <taxon>Sordariomycetes</taxon>
        <taxon>Sordariomycetidae</taxon>
        <taxon>Sordariales</taxon>
        <taxon>Podosporaceae</taxon>
        <taxon>Podospora</taxon>
    </lineage>
</organism>
<evidence type="ECO:0000313" key="7">
    <source>
        <dbReference type="EMBL" id="KAK4450268.1"/>
    </source>
</evidence>
<reference evidence="7" key="1">
    <citation type="journal article" date="2023" name="Mol. Phylogenet. Evol.">
        <title>Genome-scale phylogeny and comparative genomics of the fungal order Sordariales.</title>
        <authorList>
            <person name="Hensen N."/>
            <person name="Bonometti L."/>
            <person name="Westerberg I."/>
            <person name="Brannstrom I.O."/>
            <person name="Guillou S."/>
            <person name="Cros-Aarteil S."/>
            <person name="Calhoun S."/>
            <person name="Haridas S."/>
            <person name="Kuo A."/>
            <person name="Mondo S."/>
            <person name="Pangilinan J."/>
            <person name="Riley R."/>
            <person name="LaButti K."/>
            <person name="Andreopoulos B."/>
            <person name="Lipzen A."/>
            <person name="Chen C."/>
            <person name="Yan M."/>
            <person name="Daum C."/>
            <person name="Ng V."/>
            <person name="Clum A."/>
            <person name="Steindorff A."/>
            <person name="Ohm R.A."/>
            <person name="Martin F."/>
            <person name="Silar P."/>
            <person name="Natvig D.O."/>
            <person name="Lalanne C."/>
            <person name="Gautier V."/>
            <person name="Ament-Velasquez S.L."/>
            <person name="Kruys A."/>
            <person name="Hutchinson M.I."/>
            <person name="Powell A.J."/>
            <person name="Barry K."/>
            <person name="Miller A.N."/>
            <person name="Grigoriev I.V."/>
            <person name="Debuchy R."/>
            <person name="Gladieux P."/>
            <person name="Hiltunen Thoren M."/>
            <person name="Johannesson H."/>
        </authorList>
    </citation>
    <scope>NUCLEOTIDE SEQUENCE</scope>
    <source>
        <strain evidence="7">PSN243</strain>
    </source>
</reference>
<keyword evidence="4" id="KW-0560">Oxidoreductase</keyword>
<gene>
    <name evidence="7" type="ORF">QBC34DRAFT_484522</name>
</gene>